<evidence type="ECO:0000313" key="5">
    <source>
        <dbReference type="EMBL" id="AWN41249.1"/>
    </source>
</evidence>
<dbReference type="EMBL" id="CP029550">
    <property type="protein sequence ID" value="AWN41249.1"/>
    <property type="molecule type" value="Genomic_DNA"/>
</dbReference>
<sequence length="219" mass="22747">MADAFRRHDLLDVEPGAWEAALASRTDLDGAPQVADWVRRGFPVIVRRRHPGEAAGPVPVGLPLPPADGKRRIGLALPPGSVQARAPVAAARAVAAAPEAWRPVLEDLDGLGRRHGVVPHLFGGLLWQHLTGLAYLSATSDLDLLWPVSGAVPPGLLDGIAAIEAGAPMRLDGEILLPDGSGVNWRELRAAEPGASVLVKGIDRAALRPADAVLAGGAV</sequence>
<dbReference type="RefSeq" id="WP_109890086.1">
    <property type="nucleotide sequence ID" value="NZ_CP029550.1"/>
</dbReference>
<protein>
    <submittedName>
        <fullName evidence="5">Malonate decarboxylase holo-[acyl-carrier-protein] synthase</fullName>
    </submittedName>
</protein>
<dbReference type="Proteomes" id="UP000245926">
    <property type="component" value="Chromosome"/>
</dbReference>
<feature type="domain" description="Phosphoribosyl-dephospho-CoA transferase MdcG C-terminal" evidence="3">
    <location>
        <begin position="93"/>
        <end position="209"/>
    </location>
</feature>
<dbReference type="Pfam" id="PF10620">
    <property type="entry name" value="MdcG"/>
    <property type="match status" value="1"/>
</dbReference>
<evidence type="ECO:0000313" key="6">
    <source>
        <dbReference type="Proteomes" id="UP000245926"/>
    </source>
</evidence>
<dbReference type="OrthoDB" id="5498803at2"/>
<keyword evidence="6" id="KW-1185">Reference proteome</keyword>
<proteinExistence type="predicted"/>
<dbReference type="NCBIfam" id="TIGR03135">
    <property type="entry name" value="malonate_mdcG"/>
    <property type="match status" value="1"/>
</dbReference>
<dbReference type="Pfam" id="PF20866">
    <property type="entry name" value="MdcG_N"/>
    <property type="match status" value="1"/>
</dbReference>
<name>A0A2U8W5B5_9HYPH</name>
<accession>A0A2U8W5B5</accession>
<dbReference type="InterPro" id="IPR048903">
    <property type="entry name" value="MdcG_N"/>
</dbReference>
<dbReference type="AlphaFoldDB" id="A0A2U8W5B5"/>
<keyword evidence="2" id="KW-0548">Nucleotidyltransferase</keyword>
<keyword evidence="1" id="KW-0808">Transferase</keyword>
<dbReference type="InterPro" id="IPR049180">
    <property type="entry name" value="MdcG_C"/>
</dbReference>
<feature type="domain" description="Phosphoribosyl-dephospho-CoA transferase MdcG N-terminal" evidence="4">
    <location>
        <begin position="6"/>
        <end position="85"/>
    </location>
</feature>
<evidence type="ECO:0000256" key="1">
    <source>
        <dbReference type="ARBA" id="ARBA00022679"/>
    </source>
</evidence>
<evidence type="ECO:0000259" key="3">
    <source>
        <dbReference type="Pfam" id="PF10620"/>
    </source>
</evidence>
<evidence type="ECO:0000256" key="2">
    <source>
        <dbReference type="ARBA" id="ARBA00022695"/>
    </source>
</evidence>
<gene>
    <name evidence="5" type="primary">mdcG</name>
    <name evidence="5" type="ORF">DK389_12850</name>
</gene>
<dbReference type="GO" id="GO:0016779">
    <property type="term" value="F:nucleotidyltransferase activity"/>
    <property type="evidence" value="ECO:0007669"/>
    <property type="project" value="UniProtKB-KW"/>
</dbReference>
<reference evidence="6" key="1">
    <citation type="submission" date="2018-05" db="EMBL/GenBank/DDBJ databases">
        <title>Complete Genome Sequence of Methylobacterium sp. 17SD2-17.</title>
        <authorList>
            <person name="Srinivasan S."/>
        </authorList>
    </citation>
    <scope>NUCLEOTIDE SEQUENCE [LARGE SCALE GENOMIC DNA]</scope>
    <source>
        <strain evidence="6">17SD2-17</strain>
    </source>
</reference>
<dbReference type="KEGG" id="mets:DK389_12850"/>
<dbReference type="InterPro" id="IPR017557">
    <property type="entry name" value="Holo-ACP_synthase"/>
</dbReference>
<evidence type="ECO:0000259" key="4">
    <source>
        <dbReference type="Pfam" id="PF20866"/>
    </source>
</evidence>
<organism evidence="5 6">
    <name type="scientific">Methylobacterium durans</name>
    <dbReference type="NCBI Taxonomy" id="2202825"/>
    <lineage>
        <taxon>Bacteria</taxon>
        <taxon>Pseudomonadati</taxon>
        <taxon>Pseudomonadota</taxon>
        <taxon>Alphaproteobacteria</taxon>
        <taxon>Hyphomicrobiales</taxon>
        <taxon>Methylobacteriaceae</taxon>
        <taxon>Methylobacterium</taxon>
    </lineage>
</organism>